<dbReference type="GO" id="GO:0004252">
    <property type="term" value="F:serine-type endopeptidase activity"/>
    <property type="evidence" value="ECO:0007669"/>
    <property type="project" value="InterPro"/>
</dbReference>
<feature type="region of interest" description="Disordered" evidence="2">
    <location>
        <begin position="468"/>
        <end position="494"/>
    </location>
</feature>
<dbReference type="KEGG" id="dci:103519634"/>
<feature type="compositionally biased region" description="Polar residues" evidence="2">
    <location>
        <begin position="468"/>
        <end position="483"/>
    </location>
</feature>
<dbReference type="PANTHER" id="PTHR24253">
    <property type="entry name" value="TRANSMEMBRANE PROTEASE SERINE"/>
    <property type="match status" value="1"/>
</dbReference>
<keyword evidence="4" id="KW-1185">Reference proteome</keyword>
<evidence type="ECO:0000256" key="2">
    <source>
        <dbReference type="SAM" id="MobiDB-lite"/>
    </source>
</evidence>
<feature type="region of interest" description="Disordered" evidence="2">
    <location>
        <begin position="431"/>
        <end position="453"/>
    </location>
</feature>
<feature type="region of interest" description="Disordered" evidence="2">
    <location>
        <begin position="765"/>
        <end position="789"/>
    </location>
</feature>
<dbReference type="PaxDb" id="121845-A0A1S4ENR4"/>
<dbReference type="GO" id="GO:0006508">
    <property type="term" value="P:proteolysis"/>
    <property type="evidence" value="ECO:0007669"/>
    <property type="project" value="InterPro"/>
</dbReference>
<feature type="non-terminal residue" evidence="5">
    <location>
        <position position="893"/>
    </location>
</feature>
<feature type="compositionally biased region" description="Low complexity" evidence="2">
    <location>
        <begin position="207"/>
        <end position="219"/>
    </location>
</feature>
<dbReference type="RefSeq" id="XP_017303826.1">
    <property type="nucleotide sequence ID" value="XM_017448337.1"/>
</dbReference>
<feature type="compositionally biased region" description="Polar residues" evidence="2">
    <location>
        <begin position="444"/>
        <end position="453"/>
    </location>
</feature>
<dbReference type="Proteomes" id="UP000079169">
    <property type="component" value="Unplaced"/>
</dbReference>
<organism evidence="4 5">
    <name type="scientific">Diaphorina citri</name>
    <name type="common">Asian citrus psyllid</name>
    <dbReference type="NCBI Taxonomy" id="121845"/>
    <lineage>
        <taxon>Eukaryota</taxon>
        <taxon>Metazoa</taxon>
        <taxon>Ecdysozoa</taxon>
        <taxon>Arthropoda</taxon>
        <taxon>Hexapoda</taxon>
        <taxon>Insecta</taxon>
        <taxon>Pterygota</taxon>
        <taxon>Neoptera</taxon>
        <taxon>Paraneoptera</taxon>
        <taxon>Hemiptera</taxon>
        <taxon>Sternorrhyncha</taxon>
        <taxon>Psylloidea</taxon>
        <taxon>Psyllidae</taxon>
        <taxon>Diaphorininae</taxon>
        <taxon>Diaphorina</taxon>
    </lineage>
</organism>
<gene>
    <name evidence="5" type="primary">LOC103519634</name>
</gene>
<feature type="region of interest" description="Disordered" evidence="2">
    <location>
        <begin position="641"/>
        <end position="733"/>
    </location>
</feature>
<sequence>PGISSIEDDLVRGRRFGGYRIVPKSCKDYTSPSKSNTGVCMFNYECTQNGGSVVGSCIHGFLFGACCKLLPGASVSTLNVPTSSPTSKPTPSPYISDKSSTTIYKPFVDYHPAAETILLHKNGSIVEDHIGPEQFGFFTKPQIKPTNFVPQKVSTSHNSFTDLNKISTDSSYNSSQINQINKLNTPTKSPLSTTKYANSPVTRTPDSASSSSFSNQSNSTLKHAGVSLMRSTTPNYPSTSTKKYSPSYYDSDNMVLVPTLTAGDKPQSEGQSNQESINHILSILNNSDHASSEPEPMVATTKSPSQTLYTWVSVDGKPEKAPSTNNYYYSSTTIKPTNNYFYTTGSTSGGSISHTPSMGSSVTHHIPGPSFQVTPEIKITPKPPASSTLDPVPTVIVLSSLHTTQKPYQKPIYDHPSSTTVGYNNPPYQPTYQSSSTHKIKPISSGNTKYPSSTSTVQILYTSTIKPTNKPITQSSTITISPKPNSPKPTPGVQETVMISVSSPKPQYDSAPSKPDYSTNSIYHQQTVQQETLKPGYYPSPVLFSTPQQNPVINSTEDLIAFPPVRDPNVNFTATQGEKPLITATTTFGDYGDEDATPQLAVDEHLDSKVHVFVEKIVQSLQGNFEDLEKVLLSGENRQNITISNDPVPTKKPFGPNTTKRPSPNKKPTKKPKPTKPLATKPTTPNPYKPTSLYTTQPFRTIRPSPNKKPTKKPKPTKPLATKPTTPNPYKPTSLYTTLTSILPTKKPTTSSILYNPTTPDGSYIVTLPTKKPKPTKKPTIPSEVSVSSTTIAVEDVPEELPSTSHKPYDLSKECGVRPLARKNGRIVGECGVRPLARKNGRIVGGKGASFGEWPWQVLVKEATWLGLFTKNKCGGVLITNRYVITAAHCQPG</sequence>
<dbReference type="SUPFAM" id="SSF50494">
    <property type="entry name" value="Trypsin-like serine proteases"/>
    <property type="match status" value="1"/>
</dbReference>
<feature type="compositionally biased region" description="Low complexity" evidence="2">
    <location>
        <begin position="170"/>
        <end position="181"/>
    </location>
</feature>
<dbReference type="PANTHER" id="PTHR24253:SF145">
    <property type="entry name" value="SERINE PROTEASE FILZIG"/>
    <property type="match status" value="1"/>
</dbReference>
<dbReference type="GeneID" id="103519634"/>
<dbReference type="Pfam" id="PF00089">
    <property type="entry name" value="Trypsin"/>
    <property type="match status" value="1"/>
</dbReference>
<proteinExistence type="predicted"/>
<protein>
    <submittedName>
        <fullName evidence="5">Serine proteinase stubble-like</fullName>
    </submittedName>
</protein>
<evidence type="ECO:0000313" key="4">
    <source>
        <dbReference type="Proteomes" id="UP000079169"/>
    </source>
</evidence>
<dbReference type="OMA" id="PAICMFN"/>
<evidence type="ECO:0000313" key="5">
    <source>
        <dbReference type="RefSeq" id="XP_017303826.1"/>
    </source>
</evidence>
<feature type="domain" description="Peptidase S1" evidence="3">
    <location>
        <begin position="843"/>
        <end position="890"/>
    </location>
</feature>
<feature type="compositionally biased region" description="Basic residues" evidence="2">
    <location>
        <begin position="663"/>
        <end position="674"/>
    </location>
</feature>
<dbReference type="Gene3D" id="2.40.10.10">
    <property type="entry name" value="Trypsin-like serine proteases"/>
    <property type="match status" value="1"/>
</dbReference>
<feature type="compositionally biased region" description="Polar residues" evidence="2">
    <location>
        <begin position="182"/>
        <end position="206"/>
    </location>
</feature>
<feature type="non-terminal residue" evidence="5">
    <location>
        <position position="1"/>
    </location>
</feature>
<dbReference type="AlphaFoldDB" id="A0A1S4ENR4"/>
<dbReference type="InterPro" id="IPR018114">
    <property type="entry name" value="TRYPSIN_HIS"/>
</dbReference>
<dbReference type="InterPro" id="IPR009003">
    <property type="entry name" value="Peptidase_S1_PA"/>
</dbReference>
<dbReference type="STRING" id="121845.A0A1S4ENR4"/>
<accession>A0A1S4ENR4</accession>
<name>A0A1S4ENR4_DIACI</name>
<dbReference type="InterPro" id="IPR001254">
    <property type="entry name" value="Trypsin_dom"/>
</dbReference>
<feature type="compositionally biased region" description="Low complexity" evidence="2">
    <location>
        <begin position="236"/>
        <end position="248"/>
    </location>
</feature>
<evidence type="ECO:0000259" key="3">
    <source>
        <dbReference type="Pfam" id="PF00089"/>
    </source>
</evidence>
<feature type="region of interest" description="Disordered" evidence="2">
    <location>
        <begin position="167"/>
        <end position="248"/>
    </location>
</feature>
<reference evidence="5" key="1">
    <citation type="submission" date="2025-08" db="UniProtKB">
        <authorList>
            <consortium name="RefSeq"/>
        </authorList>
    </citation>
    <scope>IDENTIFICATION</scope>
</reference>
<dbReference type="InterPro" id="IPR043504">
    <property type="entry name" value="Peptidase_S1_PA_chymotrypsin"/>
</dbReference>
<keyword evidence="1" id="KW-1015">Disulfide bond</keyword>
<evidence type="ECO:0000256" key="1">
    <source>
        <dbReference type="ARBA" id="ARBA00023157"/>
    </source>
</evidence>
<dbReference type="PROSITE" id="PS00134">
    <property type="entry name" value="TRYPSIN_HIS"/>
    <property type="match status" value="1"/>
</dbReference>